<accession>A0A0A8Z2U3</accession>
<proteinExistence type="predicted"/>
<dbReference type="EMBL" id="GBRH01265857">
    <property type="protein sequence ID" value="JAD32038.1"/>
    <property type="molecule type" value="Transcribed_RNA"/>
</dbReference>
<dbReference type="AlphaFoldDB" id="A0A0A8Z2U3"/>
<reference evidence="1" key="1">
    <citation type="submission" date="2014-09" db="EMBL/GenBank/DDBJ databases">
        <authorList>
            <person name="Magalhaes I.L.F."/>
            <person name="Oliveira U."/>
            <person name="Santos F.R."/>
            <person name="Vidigal T.H.D.A."/>
            <person name="Brescovit A.D."/>
            <person name="Santos A.J."/>
        </authorList>
    </citation>
    <scope>NUCLEOTIDE SEQUENCE</scope>
    <source>
        <tissue evidence="1">Shoot tissue taken approximately 20 cm above the soil surface</tissue>
    </source>
</reference>
<reference evidence="1" key="2">
    <citation type="journal article" date="2015" name="Data Brief">
        <title>Shoot transcriptome of the giant reed, Arundo donax.</title>
        <authorList>
            <person name="Barrero R.A."/>
            <person name="Guerrero F.D."/>
            <person name="Moolhuijzen P."/>
            <person name="Goolsby J.A."/>
            <person name="Tidwell J."/>
            <person name="Bellgard S.E."/>
            <person name="Bellgard M.I."/>
        </authorList>
    </citation>
    <scope>NUCLEOTIDE SEQUENCE</scope>
    <source>
        <tissue evidence="1">Shoot tissue taken approximately 20 cm above the soil surface</tissue>
    </source>
</reference>
<protein>
    <submittedName>
        <fullName evidence="1">Uncharacterized protein</fullName>
    </submittedName>
</protein>
<name>A0A0A8Z2U3_ARUDO</name>
<organism evidence="1">
    <name type="scientific">Arundo donax</name>
    <name type="common">Giant reed</name>
    <name type="synonym">Donax arundinaceus</name>
    <dbReference type="NCBI Taxonomy" id="35708"/>
    <lineage>
        <taxon>Eukaryota</taxon>
        <taxon>Viridiplantae</taxon>
        <taxon>Streptophyta</taxon>
        <taxon>Embryophyta</taxon>
        <taxon>Tracheophyta</taxon>
        <taxon>Spermatophyta</taxon>
        <taxon>Magnoliopsida</taxon>
        <taxon>Liliopsida</taxon>
        <taxon>Poales</taxon>
        <taxon>Poaceae</taxon>
        <taxon>PACMAD clade</taxon>
        <taxon>Arundinoideae</taxon>
        <taxon>Arundineae</taxon>
        <taxon>Arundo</taxon>
    </lineage>
</organism>
<sequence length="35" mass="3995">MFNKIRSSPGGHLDGLALQRMRKIQRVLVMKIGKD</sequence>
<evidence type="ECO:0000313" key="1">
    <source>
        <dbReference type="EMBL" id="JAD32038.1"/>
    </source>
</evidence>